<name>A0ABD5RVE7_9EURY</name>
<dbReference type="PANTHER" id="PTHR34236:SF1">
    <property type="entry name" value="DIMETHYL SULFOXIDE REDUCTASE TRANSCRIPTIONAL ACTIVATOR"/>
    <property type="match status" value="1"/>
</dbReference>
<gene>
    <name evidence="5" type="ORF">ACFQE1_02315</name>
</gene>
<evidence type="ECO:0000313" key="5">
    <source>
        <dbReference type="EMBL" id="MFC6723245.1"/>
    </source>
</evidence>
<evidence type="ECO:0000313" key="6">
    <source>
        <dbReference type="Proteomes" id="UP001596328"/>
    </source>
</evidence>
<sequence>MSVIGEFTVPSGSFLLGETLAEVPEMVVELQQVVAHSDDKLVPFFWVHHGNKEEFDTVVRNDSTLEDVVLLDEFERGTSYRGLWKKHARAVAYAYIEAGGTILQATGQNDTWTLRMRFDDEKSVRDFHQYCRREEIPFTLNQLYRPSQPMAGGQYGLSPSQRELLVDAYQTGYYDVPRSLNMTDLSDEMGTTQQNLSKRFRRAYATLIENTLVVTDEETTSTEDNIT</sequence>
<dbReference type="Proteomes" id="UP001596328">
    <property type="component" value="Unassembled WGS sequence"/>
</dbReference>
<dbReference type="AlphaFoldDB" id="A0ABD5RVE7"/>
<feature type="domain" description="HTH bat-type" evidence="3">
    <location>
        <begin position="157"/>
        <end position="209"/>
    </location>
</feature>
<dbReference type="PANTHER" id="PTHR34236">
    <property type="entry name" value="DIMETHYL SULFOXIDE REDUCTASE TRANSCRIPTIONAL ACTIVATOR"/>
    <property type="match status" value="1"/>
</dbReference>
<evidence type="ECO:0000259" key="3">
    <source>
        <dbReference type="Pfam" id="PF04967"/>
    </source>
</evidence>
<keyword evidence="6" id="KW-1185">Reference proteome</keyword>
<dbReference type="InterPro" id="IPR007050">
    <property type="entry name" value="HTH_bacterioopsin"/>
</dbReference>
<reference evidence="5 6" key="1">
    <citation type="journal article" date="2019" name="Int. J. Syst. Evol. Microbiol.">
        <title>The Global Catalogue of Microorganisms (GCM) 10K type strain sequencing project: providing services to taxonomists for standard genome sequencing and annotation.</title>
        <authorList>
            <consortium name="The Broad Institute Genomics Platform"/>
            <consortium name="The Broad Institute Genome Sequencing Center for Infectious Disease"/>
            <person name="Wu L."/>
            <person name="Ma J."/>
        </authorList>
    </citation>
    <scope>NUCLEOTIDE SEQUENCE [LARGE SCALE GENOMIC DNA]</scope>
    <source>
        <strain evidence="5 6">NBRC 111368</strain>
    </source>
</reference>
<evidence type="ECO:0000256" key="1">
    <source>
        <dbReference type="ARBA" id="ARBA00023015"/>
    </source>
</evidence>
<comment type="caution">
    <text evidence="5">The sequence shown here is derived from an EMBL/GenBank/DDBJ whole genome shotgun (WGS) entry which is preliminary data.</text>
</comment>
<proteinExistence type="predicted"/>
<evidence type="ECO:0000256" key="2">
    <source>
        <dbReference type="ARBA" id="ARBA00023163"/>
    </source>
</evidence>
<dbReference type="InterPro" id="IPR031803">
    <property type="entry name" value="BAT_GAF/HTH-assoc"/>
</dbReference>
<keyword evidence="2" id="KW-0804">Transcription</keyword>
<organism evidence="5 6">
    <name type="scientific">Halobium palmae</name>
    <dbReference type="NCBI Taxonomy" id="1776492"/>
    <lineage>
        <taxon>Archaea</taxon>
        <taxon>Methanobacteriati</taxon>
        <taxon>Methanobacteriota</taxon>
        <taxon>Stenosarchaea group</taxon>
        <taxon>Halobacteria</taxon>
        <taxon>Halobacteriales</taxon>
        <taxon>Haloferacaceae</taxon>
        <taxon>Halobium</taxon>
    </lineage>
</organism>
<keyword evidence="1" id="KW-0805">Transcription regulation</keyword>
<evidence type="ECO:0000259" key="4">
    <source>
        <dbReference type="Pfam" id="PF15915"/>
    </source>
</evidence>
<dbReference type="Pfam" id="PF04967">
    <property type="entry name" value="HTH_10"/>
    <property type="match status" value="1"/>
</dbReference>
<dbReference type="Pfam" id="PF15915">
    <property type="entry name" value="BAT"/>
    <property type="match status" value="1"/>
</dbReference>
<feature type="domain" description="Bacterioopsin transcriptional activator GAF and HTH associated" evidence="4">
    <location>
        <begin position="6"/>
        <end position="141"/>
    </location>
</feature>
<dbReference type="EMBL" id="JBHSWU010000008">
    <property type="protein sequence ID" value="MFC6723245.1"/>
    <property type="molecule type" value="Genomic_DNA"/>
</dbReference>
<accession>A0ABD5RVE7</accession>
<protein>
    <submittedName>
        <fullName evidence="5">Bacterio-opsin activator domain-containing protein</fullName>
    </submittedName>
</protein>